<dbReference type="GO" id="GO:0005085">
    <property type="term" value="F:guanyl-nucleotide exchange factor activity"/>
    <property type="evidence" value="ECO:0007669"/>
    <property type="project" value="InterPro"/>
</dbReference>
<dbReference type="PANTHER" id="PTHR23101">
    <property type="entry name" value="RAB GDP/GTP EXCHANGE FACTOR"/>
    <property type="match status" value="1"/>
</dbReference>
<name>A0A9N8LZW3_9BASI</name>
<dbReference type="GO" id="GO:0031267">
    <property type="term" value="F:small GTPase binding"/>
    <property type="evidence" value="ECO:0007669"/>
    <property type="project" value="TreeGrafter"/>
</dbReference>
<evidence type="ECO:0000313" key="3">
    <source>
        <dbReference type="Proteomes" id="UP000836404"/>
    </source>
</evidence>
<proteinExistence type="predicted"/>
<sequence>MIRHMPTTESADSLVPALIYIVLKANPDNLVSNVECISRFRSPERLSGESGYYLSILAGAVSFVESMDNTSLTGVTQGDMERNVDVAVTSLALAAQPSPPEHGLLTISLSGTSSSWTSRAHLRIADLYLSVDRGRARSPPPKK</sequence>
<feature type="domain" description="VPS9" evidence="1">
    <location>
        <begin position="1"/>
        <end position="73"/>
    </location>
</feature>
<dbReference type="GO" id="GO:0005829">
    <property type="term" value="C:cytosol"/>
    <property type="evidence" value="ECO:0007669"/>
    <property type="project" value="TreeGrafter"/>
</dbReference>
<dbReference type="PROSITE" id="PS51205">
    <property type="entry name" value="VPS9"/>
    <property type="match status" value="1"/>
</dbReference>
<organism evidence="2 3">
    <name type="scientific">Tilletia laevis</name>
    <dbReference type="NCBI Taxonomy" id="157183"/>
    <lineage>
        <taxon>Eukaryota</taxon>
        <taxon>Fungi</taxon>
        <taxon>Dikarya</taxon>
        <taxon>Basidiomycota</taxon>
        <taxon>Ustilaginomycotina</taxon>
        <taxon>Exobasidiomycetes</taxon>
        <taxon>Tilletiales</taxon>
        <taxon>Tilletiaceae</taxon>
        <taxon>Tilletia</taxon>
    </lineage>
</organism>
<evidence type="ECO:0000313" key="2">
    <source>
        <dbReference type="EMBL" id="CAD6949545.1"/>
    </source>
</evidence>
<keyword evidence="3" id="KW-1185">Reference proteome</keyword>
<protein>
    <recommendedName>
        <fullName evidence="1">VPS9 domain-containing protein</fullName>
    </recommendedName>
</protein>
<dbReference type="InterPro" id="IPR045046">
    <property type="entry name" value="Vps9-like"/>
</dbReference>
<dbReference type="InterPro" id="IPR037191">
    <property type="entry name" value="VPS9_dom_sf"/>
</dbReference>
<dbReference type="SUPFAM" id="SSF109993">
    <property type="entry name" value="VPS9 domain"/>
    <property type="match status" value="1"/>
</dbReference>
<dbReference type="GO" id="GO:0016192">
    <property type="term" value="P:vesicle-mediated transport"/>
    <property type="evidence" value="ECO:0007669"/>
    <property type="project" value="InterPro"/>
</dbReference>
<dbReference type="InterPro" id="IPR003123">
    <property type="entry name" value="VPS9"/>
</dbReference>
<comment type="caution">
    <text evidence="2">The sequence shown here is derived from an EMBL/GenBank/DDBJ whole genome shotgun (WGS) entry which is preliminary data.</text>
</comment>
<dbReference type="Pfam" id="PF02204">
    <property type="entry name" value="VPS9"/>
    <property type="match status" value="1"/>
</dbReference>
<evidence type="ECO:0000259" key="1">
    <source>
        <dbReference type="PROSITE" id="PS51205"/>
    </source>
</evidence>
<dbReference type="GO" id="GO:0030139">
    <property type="term" value="C:endocytic vesicle"/>
    <property type="evidence" value="ECO:0007669"/>
    <property type="project" value="TreeGrafter"/>
</dbReference>
<dbReference type="PANTHER" id="PTHR23101:SF25">
    <property type="entry name" value="GTPASE-ACTIVATING PROTEIN AND VPS9 DOMAIN-CONTAINING PROTEIN 1"/>
    <property type="match status" value="1"/>
</dbReference>
<reference evidence="2 3" key="1">
    <citation type="submission" date="2020-10" db="EMBL/GenBank/DDBJ databases">
        <authorList>
            <person name="Sedaghatjoo S."/>
        </authorList>
    </citation>
    <scope>NUCLEOTIDE SEQUENCE [LARGE SCALE GENOMIC DNA]</scope>
    <source>
        <strain evidence="2 3">LLFL</strain>
    </source>
</reference>
<dbReference type="AlphaFoldDB" id="A0A9N8LZW3"/>
<accession>A0A9N8LZW3</accession>
<dbReference type="Proteomes" id="UP000836404">
    <property type="component" value="Unassembled WGS sequence"/>
</dbReference>
<dbReference type="EMBL" id="CAJHJF010005367">
    <property type="protein sequence ID" value="CAD6949545.1"/>
    <property type="molecule type" value="Genomic_DNA"/>
</dbReference>
<dbReference type="Gene3D" id="1.20.1050.80">
    <property type="entry name" value="VPS9 domain"/>
    <property type="match status" value="1"/>
</dbReference>
<dbReference type="SMART" id="SM00167">
    <property type="entry name" value="VPS9"/>
    <property type="match status" value="1"/>
</dbReference>
<gene>
    <name evidence="2" type="ORF">JKILLFL_G8474</name>
</gene>